<feature type="transmembrane region" description="Helical" evidence="7">
    <location>
        <begin position="287"/>
        <end position="304"/>
    </location>
</feature>
<comment type="caution">
    <text evidence="9">The sequence shown here is derived from an EMBL/GenBank/DDBJ whole genome shotgun (WGS) entry which is preliminary data.</text>
</comment>
<dbReference type="InterPro" id="IPR036259">
    <property type="entry name" value="MFS_trans_sf"/>
</dbReference>
<evidence type="ECO:0000256" key="2">
    <source>
        <dbReference type="ARBA" id="ARBA00022448"/>
    </source>
</evidence>
<comment type="subcellular location">
    <subcellularLocation>
        <location evidence="1">Cell membrane</location>
        <topology evidence="1">Multi-pass membrane protein</topology>
    </subcellularLocation>
</comment>
<feature type="transmembrane region" description="Helical" evidence="7">
    <location>
        <begin position="310"/>
        <end position="335"/>
    </location>
</feature>
<keyword evidence="4 7" id="KW-0812">Transmembrane</keyword>
<sequence>MGRPPTPSLHPAIHKLVMSQALSKLGDNFTEVALALFVLALTHRNVAALGVVLAMTYAPGILLGWIVAGVIERLDRRRTLLVADVARGMLVASIPLVHSYAWTLAAVFIMYSFSAVYRPLVRAVQPQIAGSAETNARSGARQQSYYAVADIGAYLAAAAVLFLWGVAPAFWIDAATYIGAAGLILAIRVRPEVWAPAGPGSGRFWAQLRGGYQYLRQKALVLQLTLIATVVSLATAALNTFTAPLSRRLWHVSSDHYVWLLLAIACGTLLSGTLVERYALVTRWNLRYPLALGFLLVGGGYASVLVAKSWWVGAICLVMVGVGNGLFGTALMFWVQQATPAEVRARVLAIRATGLGIGGAIGAWLGGWLAQTRGLPLAIGVVSTIWGALVIWLLMAHTLTSRQVQDNVA</sequence>
<feature type="transmembrane region" description="Helical" evidence="7">
    <location>
        <begin position="257"/>
        <end position="275"/>
    </location>
</feature>
<accession>A0A2T2WF94</accession>
<keyword evidence="3" id="KW-1003">Cell membrane</keyword>
<dbReference type="PANTHER" id="PTHR43266">
    <property type="entry name" value="MACROLIDE-EFFLUX PROTEIN"/>
    <property type="match status" value="1"/>
</dbReference>
<gene>
    <name evidence="9" type="ORF">C7B45_12875</name>
</gene>
<dbReference type="EMBL" id="PXYV01000047">
    <property type="protein sequence ID" value="PSR20921.1"/>
    <property type="molecule type" value="Genomic_DNA"/>
</dbReference>
<feature type="transmembrane region" description="Helical" evidence="7">
    <location>
        <begin position="219"/>
        <end position="237"/>
    </location>
</feature>
<evidence type="ECO:0000256" key="1">
    <source>
        <dbReference type="ARBA" id="ARBA00004651"/>
    </source>
</evidence>
<keyword evidence="6 7" id="KW-0472">Membrane</keyword>
<dbReference type="AlphaFoldDB" id="A0A2T2WF94"/>
<feature type="transmembrane region" description="Helical" evidence="7">
    <location>
        <begin position="46"/>
        <end position="68"/>
    </location>
</feature>
<feature type="transmembrane region" description="Helical" evidence="7">
    <location>
        <begin position="347"/>
        <end position="369"/>
    </location>
</feature>
<evidence type="ECO:0000259" key="8">
    <source>
        <dbReference type="PROSITE" id="PS50850"/>
    </source>
</evidence>
<evidence type="ECO:0000256" key="5">
    <source>
        <dbReference type="ARBA" id="ARBA00022989"/>
    </source>
</evidence>
<evidence type="ECO:0000256" key="6">
    <source>
        <dbReference type="ARBA" id="ARBA00023136"/>
    </source>
</evidence>
<reference evidence="9 10" key="1">
    <citation type="journal article" date="2014" name="BMC Genomics">
        <title>Comparison of environmental and isolate Sulfobacillus genomes reveals diverse carbon, sulfur, nitrogen, and hydrogen metabolisms.</title>
        <authorList>
            <person name="Justice N.B."/>
            <person name="Norman A."/>
            <person name="Brown C.T."/>
            <person name="Singh A."/>
            <person name="Thomas B.C."/>
            <person name="Banfield J.F."/>
        </authorList>
    </citation>
    <scope>NUCLEOTIDE SEQUENCE [LARGE SCALE GENOMIC DNA]</scope>
    <source>
        <strain evidence="9">AMDSBA3</strain>
    </source>
</reference>
<dbReference type="GO" id="GO:0022857">
    <property type="term" value="F:transmembrane transporter activity"/>
    <property type="evidence" value="ECO:0007669"/>
    <property type="project" value="InterPro"/>
</dbReference>
<evidence type="ECO:0000256" key="7">
    <source>
        <dbReference type="SAM" id="Phobius"/>
    </source>
</evidence>
<feature type="transmembrane region" description="Helical" evidence="7">
    <location>
        <begin position="375"/>
        <end position="395"/>
    </location>
</feature>
<dbReference type="Pfam" id="PF07690">
    <property type="entry name" value="MFS_1"/>
    <property type="match status" value="1"/>
</dbReference>
<dbReference type="Proteomes" id="UP000241848">
    <property type="component" value="Unassembled WGS sequence"/>
</dbReference>
<dbReference type="GO" id="GO:0005886">
    <property type="term" value="C:plasma membrane"/>
    <property type="evidence" value="ECO:0007669"/>
    <property type="project" value="UniProtKB-SubCell"/>
</dbReference>
<dbReference type="InterPro" id="IPR011701">
    <property type="entry name" value="MFS"/>
</dbReference>
<dbReference type="CDD" id="cd06173">
    <property type="entry name" value="MFS_MefA_like"/>
    <property type="match status" value="1"/>
</dbReference>
<dbReference type="PANTHER" id="PTHR43266:SF10">
    <property type="entry name" value="BACILYSIN EXPORTER BACE-RELATED"/>
    <property type="match status" value="1"/>
</dbReference>
<evidence type="ECO:0000256" key="3">
    <source>
        <dbReference type="ARBA" id="ARBA00022475"/>
    </source>
</evidence>
<name>A0A2T2WF94_9FIRM</name>
<feature type="transmembrane region" description="Helical" evidence="7">
    <location>
        <begin position="145"/>
        <end position="164"/>
    </location>
</feature>
<protein>
    <recommendedName>
        <fullName evidence="8">Major facilitator superfamily (MFS) profile domain-containing protein</fullName>
    </recommendedName>
</protein>
<proteinExistence type="predicted"/>
<dbReference type="Gene3D" id="1.20.1250.20">
    <property type="entry name" value="MFS general substrate transporter like domains"/>
    <property type="match status" value="1"/>
</dbReference>
<evidence type="ECO:0000256" key="4">
    <source>
        <dbReference type="ARBA" id="ARBA00022692"/>
    </source>
</evidence>
<keyword evidence="5 7" id="KW-1133">Transmembrane helix</keyword>
<evidence type="ECO:0000313" key="10">
    <source>
        <dbReference type="Proteomes" id="UP000241848"/>
    </source>
</evidence>
<evidence type="ECO:0000313" key="9">
    <source>
        <dbReference type="EMBL" id="PSR20921.1"/>
    </source>
</evidence>
<dbReference type="SUPFAM" id="SSF103473">
    <property type="entry name" value="MFS general substrate transporter"/>
    <property type="match status" value="1"/>
</dbReference>
<keyword evidence="2" id="KW-0813">Transport</keyword>
<organism evidence="9 10">
    <name type="scientific">Sulfobacillus acidophilus</name>
    <dbReference type="NCBI Taxonomy" id="53633"/>
    <lineage>
        <taxon>Bacteria</taxon>
        <taxon>Bacillati</taxon>
        <taxon>Bacillota</taxon>
        <taxon>Clostridia</taxon>
        <taxon>Eubacteriales</taxon>
        <taxon>Clostridiales Family XVII. Incertae Sedis</taxon>
        <taxon>Sulfobacillus</taxon>
    </lineage>
</organism>
<dbReference type="InterPro" id="IPR020846">
    <property type="entry name" value="MFS_dom"/>
</dbReference>
<feature type="domain" description="Major facilitator superfamily (MFS) profile" evidence="8">
    <location>
        <begin position="216"/>
        <end position="409"/>
    </location>
</feature>
<dbReference type="PROSITE" id="PS50850">
    <property type="entry name" value="MFS"/>
    <property type="match status" value="1"/>
</dbReference>